<proteinExistence type="inferred from homology"/>
<protein>
    <recommendedName>
        <fullName evidence="4">Aspartate/glutamate leucyltransferase</fullName>
        <ecNumber evidence="4">2.3.2.29</ecNumber>
    </recommendedName>
</protein>
<accession>A0ABQ5Y920</accession>
<dbReference type="EMBL" id="BSOG01000001">
    <property type="protein sequence ID" value="GLR11435.1"/>
    <property type="molecule type" value="Genomic_DNA"/>
</dbReference>
<sequence length="253" mass="29576">MSHPSDSKLIRLQFYATAPYPCSYLNERMARSQVAIPAELIDTHIYSQLVRNGFRRSGLFTYRPWCDQCRACVPVRLRSNEFIADRTQRRILRRHGDLSVTMLPLEYHDEHYALYHRYQLSRHSGGGMDEDNREQYENFILKSQVDSFLAEFRLDGQLKMVSLIDKLNDGLSSVYTFFEPDDPQASYGTYNVLWQVSLAQELALPYVYLGYWIEECRKMTYKTRFKPIEGLLDGAWRLLTDAPPHPDASPLDE</sequence>
<dbReference type="Pfam" id="PF04376">
    <property type="entry name" value="ATE_N"/>
    <property type="match status" value="1"/>
</dbReference>
<dbReference type="Pfam" id="PF04377">
    <property type="entry name" value="ATE_C"/>
    <property type="match status" value="1"/>
</dbReference>
<comment type="caution">
    <text evidence="7">The sequence shown here is derived from an EMBL/GenBank/DDBJ whole genome shotgun (WGS) entry which is preliminary data.</text>
</comment>
<dbReference type="NCBIfam" id="NF002346">
    <property type="entry name" value="PRK01305.2-3"/>
    <property type="match status" value="1"/>
</dbReference>
<evidence type="ECO:0000256" key="1">
    <source>
        <dbReference type="ARBA" id="ARBA00022490"/>
    </source>
</evidence>
<name>A0ABQ5Y920_9NEIS</name>
<dbReference type="PANTHER" id="PTHR21367:SF1">
    <property type="entry name" value="ARGINYL-TRNA--PROTEIN TRANSFERASE 1"/>
    <property type="match status" value="1"/>
</dbReference>
<dbReference type="InterPro" id="IPR007472">
    <property type="entry name" value="N-end_Aminoacyl_Trfase_C"/>
</dbReference>
<evidence type="ECO:0000256" key="4">
    <source>
        <dbReference type="HAMAP-Rule" id="MF_00689"/>
    </source>
</evidence>
<keyword evidence="2 4" id="KW-0808">Transferase</keyword>
<feature type="domain" description="N-end aminoacyl transferase N-terminal" evidence="5">
    <location>
        <begin position="20"/>
        <end position="90"/>
    </location>
</feature>
<evidence type="ECO:0000256" key="3">
    <source>
        <dbReference type="ARBA" id="ARBA00023315"/>
    </source>
</evidence>
<comment type="similarity">
    <text evidence="4">Belongs to the R-transferase family. Bpt subfamily.</text>
</comment>
<organism evidence="7 8">
    <name type="scientific">Chitinimonas prasina</name>
    <dbReference type="NCBI Taxonomy" id="1434937"/>
    <lineage>
        <taxon>Bacteria</taxon>
        <taxon>Pseudomonadati</taxon>
        <taxon>Pseudomonadota</taxon>
        <taxon>Betaproteobacteria</taxon>
        <taxon>Neisseriales</taxon>
        <taxon>Chitinibacteraceae</taxon>
        <taxon>Chitinimonas</taxon>
    </lineage>
</organism>
<evidence type="ECO:0000259" key="6">
    <source>
        <dbReference type="Pfam" id="PF04377"/>
    </source>
</evidence>
<evidence type="ECO:0000256" key="2">
    <source>
        <dbReference type="ARBA" id="ARBA00022679"/>
    </source>
</evidence>
<keyword evidence="8" id="KW-1185">Reference proteome</keyword>
<dbReference type="SUPFAM" id="SSF55729">
    <property type="entry name" value="Acyl-CoA N-acyltransferases (Nat)"/>
    <property type="match status" value="1"/>
</dbReference>
<dbReference type="PANTHER" id="PTHR21367">
    <property type="entry name" value="ARGININE-TRNA-PROTEIN TRANSFERASE 1"/>
    <property type="match status" value="1"/>
</dbReference>
<dbReference type="EC" id="2.3.2.29" evidence="4"/>
<evidence type="ECO:0000259" key="5">
    <source>
        <dbReference type="Pfam" id="PF04376"/>
    </source>
</evidence>
<dbReference type="Proteomes" id="UP001156706">
    <property type="component" value="Unassembled WGS sequence"/>
</dbReference>
<keyword evidence="1 4" id="KW-0963">Cytoplasm</keyword>
<dbReference type="NCBIfam" id="NF002342">
    <property type="entry name" value="PRK01305.1-3"/>
    <property type="match status" value="1"/>
</dbReference>
<keyword evidence="3 4" id="KW-0012">Acyltransferase</keyword>
<dbReference type="InterPro" id="IPR030700">
    <property type="entry name" value="N-end_Aminoacyl_Trfase"/>
</dbReference>
<gene>
    <name evidence="7" type="primary">ate</name>
    <name evidence="4" type="synonym">bpt</name>
    <name evidence="7" type="ORF">GCM10007907_02250</name>
</gene>
<feature type="domain" description="N-end rule aminoacyl transferase C-terminal" evidence="6">
    <location>
        <begin position="110"/>
        <end position="230"/>
    </location>
</feature>
<evidence type="ECO:0000313" key="8">
    <source>
        <dbReference type="Proteomes" id="UP001156706"/>
    </source>
</evidence>
<comment type="catalytic activity">
    <reaction evidence="4">
        <text>N-terminal L-aspartyl-[protein] + L-leucyl-tRNA(Leu) = N-terminal L-leucyl-L-aspartyl-[protein] + tRNA(Leu) + H(+)</text>
        <dbReference type="Rhea" id="RHEA:50420"/>
        <dbReference type="Rhea" id="RHEA-COMP:9613"/>
        <dbReference type="Rhea" id="RHEA-COMP:9622"/>
        <dbReference type="Rhea" id="RHEA-COMP:12669"/>
        <dbReference type="Rhea" id="RHEA-COMP:12674"/>
        <dbReference type="ChEBI" id="CHEBI:15378"/>
        <dbReference type="ChEBI" id="CHEBI:64720"/>
        <dbReference type="ChEBI" id="CHEBI:78442"/>
        <dbReference type="ChEBI" id="CHEBI:78494"/>
        <dbReference type="ChEBI" id="CHEBI:133042"/>
        <dbReference type="EC" id="2.3.2.29"/>
    </reaction>
</comment>
<evidence type="ECO:0000313" key="7">
    <source>
        <dbReference type="EMBL" id="GLR11435.1"/>
    </source>
</evidence>
<dbReference type="NCBIfam" id="NF002341">
    <property type="entry name" value="PRK01305.1-1"/>
    <property type="match status" value="1"/>
</dbReference>
<comment type="subcellular location">
    <subcellularLocation>
        <location evidence="4">Cytoplasm</location>
    </subcellularLocation>
</comment>
<dbReference type="PIRSF" id="PIRSF037208">
    <property type="entry name" value="ATE_pro_prd"/>
    <property type="match status" value="1"/>
</dbReference>
<dbReference type="HAMAP" id="MF_00689">
    <property type="entry name" value="Bpt"/>
    <property type="match status" value="1"/>
</dbReference>
<dbReference type="InterPro" id="IPR007471">
    <property type="entry name" value="N-end_Aminoacyl_Trfase_N"/>
</dbReference>
<comment type="function">
    <text evidence="4">Functions in the N-end rule pathway of protein degradation where it conjugates Leu from its aminoacyl-tRNA to the N-termini of proteins containing an N-terminal aspartate or glutamate.</text>
</comment>
<dbReference type="InterPro" id="IPR017138">
    <property type="entry name" value="Asp_Glu_LeuTrfase"/>
</dbReference>
<comment type="catalytic activity">
    <reaction evidence="4">
        <text>N-terminal L-glutamyl-[protein] + L-leucyl-tRNA(Leu) = N-terminal L-leucyl-L-glutamyl-[protein] + tRNA(Leu) + H(+)</text>
        <dbReference type="Rhea" id="RHEA:50412"/>
        <dbReference type="Rhea" id="RHEA-COMP:9613"/>
        <dbReference type="Rhea" id="RHEA-COMP:9622"/>
        <dbReference type="Rhea" id="RHEA-COMP:12664"/>
        <dbReference type="Rhea" id="RHEA-COMP:12668"/>
        <dbReference type="ChEBI" id="CHEBI:15378"/>
        <dbReference type="ChEBI" id="CHEBI:64721"/>
        <dbReference type="ChEBI" id="CHEBI:78442"/>
        <dbReference type="ChEBI" id="CHEBI:78494"/>
        <dbReference type="ChEBI" id="CHEBI:133041"/>
        <dbReference type="EC" id="2.3.2.29"/>
    </reaction>
</comment>
<dbReference type="InterPro" id="IPR016181">
    <property type="entry name" value="Acyl_CoA_acyltransferase"/>
</dbReference>
<dbReference type="GO" id="GO:0016740">
    <property type="term" value="F:transferase activity"/>
    <property type="evidence" value="ECO:0007669"/>
    <property type="project" value="UniProtKB-KW"/>
</dbReference>
<dbReference type="RefSeq" id="WP_284194594.1">
    <property type="nucleotide sequence ID" value="NZ_BSOG01000001.1"/>
</dbReference>
<reference evidence="8" key="1">
    <citation type="journal article" date="2019" name="Int. J. Syst. Evol. Microbiol.">
        <title>The Global Catalogue of Microorganisms (GCM) 10K type strain sequencing project: providing services to taxonomists for standard genome sequencing and annotation.</title>
        <authorList>
            <consortium name="The Broad Institute Genomics Platform"/>
            <consortium name="The Broad Institute Genome Sequencing Center for Infectious Disease"/>
            <person name="Wu L."/>
            <person name="Ma J."/>
        </authorList>
    </citation>
    <scope>NUCLEOTIDE SEQUENCE [LARGE SCALE GENOMIC DNA]</scope>
    <source>
        <strain evidence="8">NBRC 110044</strain>
    </source>
</reference>